<proteinExistence type="predicted"/>
<dbReference type="PIRSF" id="PIRSF016719">
    <property type="entry name" value="UCP016719"/>
    <property type="match status" value="1"/>
</dbReference>
<dbReference type="PANTHER" id="PTHR42915:SF1">
    <property type="entry name" value="PEPTIDOGLYCAN BETA-N-ACETYLMURAMIDASE NAMZ"/>
    <property type="match status" value="1"/>
</dbReference>
<dbReference type="Gene3D" id="3.40.50.12170">
    <property type="entry name" value="Uncharacterised protein PF07075, DUF1343"/>
    <property type="match status" value="1"/>
</dbReference>
<feature type="domain" description="Peptidoglycan beta-N-acetylmuramidase NamZ N-terminal" evidence="2">
    <location>
        <begin position="96"/>
        <end position="298"/>
    </location>
</feature>
<organism evidence="4 5">
    <name type="scientific">Seonamhaeicola maritimus</name>
    <dbReference type="NCBI Taxonomy" id="2591822"/>
    <lineage>
        <taxon>Bacteria</taxon>
        <taxon>Pseudomonadati</taxon>
        <taxon>Bacteroidota</taxon>
        <taxon>Flavobacteriia</taxon>
        <taxon>Flavobacteriales</taxon>
        <taxon>Flavobacteriaceae</taxon>
    </lineage>
</organism>
<dbReference type="InterPro" id="IPR048503">
    <property type="entry name" value="NamZ_C"/>
</dbReference>
<sequence length="442" mass="49957">MAIAAIPIFIIGAEILLLYDLLLIMRLAIKYSKFNFIMRFNVFKNTVLLFVLVLISCASKVKKENDFIKPEHELKEVIVGANQTEAYLPLLKGKSVGIVANQTSVIFNDKGYTHLVDSLLSEGVVIKKVFSPEHGFRGKADAGEHVEDGFDKKTNLPIVSLHGKNRKPKPEHLEGLDIVVFDIQDVGVRFYTYISTLHNVMEACAEANIPMIIFDRPNPNGHYIDGPTLKIENQSFLGMHTIPLVHGMTIGEYAKMINGENWLVDVLQCVITVIPVKNYTHNTSYSLPIRPSPNLPNDKSIELYPSLGLFEGTNINAGRGTEFQFQRYGAPFLDKETMSFTYTPIANFGSKYPKHQNELCYGEDLKNENLYGEMTLKWVIKAYQNSTDKSKFFNTANFTKHAGTDKLQQQIVNGLSEAEIKATWQEGIEAFKKIREKYLIYD</sequence>
<evidence type="ECO:0000313" key="4">
    <source>
        <dbReference type="EMBL" id="TXG34542.1"/>
    </source>
</evidence>
<feature type="transmembrane region" description="Helical" evidence="1">
    <location>
        <begin position="6"/>
        <end position="24"/>
    </location>
</feature>
<dbReference type="PANTHER" id="PTHR42915">
    <property type="entry name" value="HYPOTHETICAL 460 KDA PROTEIN IN FEUA-SIGW INTERGENIC REGION [PRECURSOR]"/>
    <property type="match status" value="1"/>
</dbReference>
<dbReference type="OrthoDB" id="9801061at2"/>
<accession>A0A5C7GDS9</accession>
<evidence type="ECO:0000313" key="5">
    <source>
        <dbReference type="Proteomes" id="UP000321080"/>
    </source>
</evidence>
<keyword evidence="5" id="KW-1185">Reference proteome</keyword>
<dbReference type="Pfam" id="PF20732">
    <property type="entry name" value="NamZ_C"/>
    <property type="match status" value="1"/>
</dbReference>
<gene>
    <name evidence="4" type="ORF">FUA22_18160</name>
</gene>
<dbReference type="EMBL" id="VRKQ01000024">
    <property type="protein sequence ID" value="TXG34542.1"/>
    <property type="molecule type" value="Genomic_DNA"/>
</dbReference>
<dbReference type="Pfam" id="PF07075">
    <property type="entry name" value="NamZ_N"/>
    <property type="match status" value="1"/>
</dbReference>
<protein>
    <submittedName>
        <fullName evidence="4">DUF1343 domain-containing protein</fullName>
    </submittedName>
</protein>
<feature type="transmembrane region" description="Helical" evidence="1">
    <location>
        <begin position="36"/>
        <end position="55"/>
    </location>
</feature>
<dbReference type="Proteomes" id="UP000321080">
    <property type="component" value="Unassembled WGS sequence"/>
</dbReference>
<dbReference type="InterPro" id="IPR048502">
    <property type="entry name" value="NamZ_N"/>
</dbReference>
<name>A0A5C7GDS9_9FLAO</name>
<dbReference type="GO" id="GO:0033922">
    <property type="term" value="F:peptidoglycan beta-N-acetylmuramidase activity"/>
    <property type="evidence" value="ECO:0007669"/>
    <property type="project" value="InterPro"/>
</dbReference>
<dbReference type="Gene3D" id="3.90.1150.140">
    <property type="match status" value="1"/>
</dbReference>
<comment type="caution">
    <text evidence="4">The sequence shown here is derived from an EMBL/GenBank/DDBJ whole genome shotgun (WGS) entry which is preliminary data.</text>
</comment>
<dbReference type="InterPro" id="IPR008302">
    <property type="entry name" value="NamZ"/>
</dbReference>
<keyword evidence="1" id="KW-0472">Membrane</keyword>
<dbReference type="AlphaFoldDB" id="A0A5C7GDS9"/>
<feature type="domain" description="Peptidoglycan beta-N-acetylmuramidase NamZ C-terminal" evidence="3">
    <location>
        <begin position="303"/>
        <end position="441"/>
    </location>
</feature>
<evidence type="ECO:0000256" key="1">
    <source>
        <dbReference type="SAM" id="Phobius"/>
    </source>
</evidence>
<evidence type="ECO:0000259" key="3">
    <source>
        <dbReference type="Pfam" id="PF20732"/>
    </source>
</evidence>
<reference evidence="4 5" key="1">
    <citation type="submission" date="2019-08" db="EMBL/GenBank/DDBJ databases">
        <title>Seonamhaeicola sediminis sp. nov., isolated from marine sediment.</title>
        <authorList>
            <person name="Cao W.R."/>
        </authorList>
    </citation>
    <scope>NUCLEOTIDE SEQUENCE [LARGE SCALE GENOMIC DNA]</scope>
    <source>
        <strain evidence="4 5">1505</strain>
    </source>
</reference>
<evidence type="ECO:0000259" key="2">
    <source>
        <dbReference type="Pfam" id="PF07075"/>
    </source>
</evidence>
<keyword evidence="1" id="KW-0812">Transmembrane</keyword>
<keyword evidence="1" id="KW-1133">Transmembrane helix</keyword>